<protein>
    <recommendedName>
        <fullName evidence="3">Metallo-beta-lactamase domain-containing protein</fullName>
    </recommendedName>
</protein>
<comment type="caution">
    <text evidence="1">The sequence shown here is derived from an EMBL/GenBank/DDBJ whole genome shotgun (WGS) entry which is preliminary data.</text>
</comment>
<dbReference type="RefSeq" id="WP_111111194.1">
    <property type="nucleotide sequence ID" value="NZ_LXXM01000022.1"/>
</dbReference>
<organism evidence="1 2">
    <name type="scientific">Stenotrophomonas maltophilia</name>
    <name type="common">Pseudomonas maltophilia</name>
    <name type="synonym">Xanthomonas maltophilia</name>
    <dbReference type="NCBI Taxonomy" id="40324"/>
    <lineage>
        <taxon>Bacteria</taxon>
        <taxon>Pseudomonadati</taxon>
        <taxon>Pseudomonadota</taxon>
        <taxon>Gammaproteobacteria</taxon>
        <taxon>Lysobacterales</taxon>
        <taxon>Lysobacteraceae</taxon>
        <taxon>Stenotrophomonas</taxon>
        <taxon>Stenotrophomonas maltophilia group</taxon>
    </lineage>
</organism>
<gene>
    <name evidence="1" type="ORF">A7X83_19885</name>
</gene>
<dbReference type="InterPro" id="IPR052159">
    <property type="entry name" value="Competence_DNA_uptake"/>
</dbReference>
<proteinExistence type="predicted"/>
<evidence type="ECO:0000313" key="1">
    <source>
        <dbReference type="EMBL" id="PZS98428.1"/>
    </source>
</evidence>
<dbReference type="PANTHER" id="PTHR30619:SF1">
    <property type="entry name" value="RECOMBINATION PROTEIN 2"/>
    <property type="match status" value="1"/>
</dbReference>
<dbReference type="EMBL" id="LXXM01000022">
    <property type="protein sequence ID" value="PZS98428.1"/>
    <property type="molecule type" value="Genomic_DNA"/>
</dbReference>
<dbReference type="Proteomes" id="UP000249614">
    <property type="component" value="Unassembled WGS sequence"/>
</dbReference>
<accession>A0A2W6IS78</accession>
<evidence type="ECO:0000313" key="2">
    <source>
        <dbReference type="Proteomes" id="UP000249614"/>
    </source>
</evidence>
<reference evidence="1 2" key="1">
    <citation type="submission" date="2016-05" db="EMBL/GenBank/DDBJ databases">
        <authorList>
            <person name="Lavstsen T."/>
            <person name="Jespersen J.S."/>
        </authorList>
    </citation>
    <scope>NUCLEOTIDE SEQUENCE [LARGE SCALE GENOMIC DNA]</scope>
    <source>
        <strain evidence="1 2">SM-5815</strain>
    </source>
</reference>
<dbReference type="Gene3D" id="3.60.15.10">
    <property type="entry name" value="Ribonuclease Z/Hydroxyacylglutathione hydrolase-like"/>
    <property type="match status" value="1"/>
</dbReference>
<dbReference type="InterPro" id="IPR036866">
    <property type="entry name" value="RibonucZ/Hydroxyglut_hydro"/>
</dbReference>
<dbReference type="SUPFAM" id="SSF56281">
    <property type="entry name" value="Metallo-hydrolase/oxidoreductase"/>
    <property type="match status" value="1"/>
</dbReference>
<dbReference type="AlphaFoldDB" id="A0A2W6IS78"/>
<sequence length="425" mass="47218">MLTHVCQRFQPVGHGTFFTGIVSDDSSKAFSWVYDCGSRRPSHVVPLVGRLNNWEDLPKELDVLVISHFDVDHVNGIRELLKSRRVKRMVLPFMDIGQQLENVMELLDDEEDTEENGSEGLLDAVLLQLVPVRWLAANGFEDNVGELMFVQSGGPAEEGENIEPFPDSGGNESDRVAVSEEYVLSTRGAEIERASVRLVEDSARRRAGTFPVELTFFNSMGSDLFETDDSGQKLSRLSQKTVKELRDQLATILSDLGMDQPEQAVGSASVDWRGKLREFYDGHFGGDGHHRNNISLCLMIRPLGKELRQCKFFKGHEPMSSAGVSSHGGLLLLGDLGIDQNRFAELKAHFGHKRWSSLSAIQVPHHGSQHSWATGTAQMFGDLTFVHCAPDDKKLPHPSVVLDLQGNGTVHIATYKVGVELDYHF</sequence>
<evidence type="ECO:0008006" key="3">
    <source>
        <dbReference type="Google" id="ProtNLM"/>
    </source>
</evidence>
<name>A0A2W6IS78_STEMA</name>
<dbReference type="PANTHER" id="PTHR30619">
    <property type="entry name" value="DNA INTERNALIZATION/COMPETENCE PROTEIN COMEC/REC2"/>
    <property type="match status" value="1"/>
</dbReference>